<feature type="transmembrane region" description="Helical" evidence="1">
    <location>
        <begin position="145"/>
        <end position="165"/>
    </location>
</feature>
<dbReference type="EMBL" id="JAPJZH010000003">
    <property type="protein sequence ID" value="MDA4845154.1"/>
    <property type="molecule type" value="Genomic_DNA"/>
</dbReference>
<accession>A0ABT4VKM9</accession>
<feature type="transmembrane region" description="Helical" evidence="1">
    <location>
        <begin position="48"/>
        <end position="66"/>
    </location>
</feature>
<keyword evidence="4" id="KW-1185">Reference proteome</keyword>
<organism evidence="3 4">
    <name type="scientific">Hoeflea poritis</name>
    <dbReference type="NCBI Taxonomy" id="2993659"/>
    <lineage>
        <taxon>Bacteria</taxon>
        <taxon>Pseudomonadati</taxon>
        <taxon>Pseudomonadota</taxon>
        <taxon>Alphaproteobacteria</taxon>
        <taxon>Hyphomicrobiales</taxon>
        <taxon>Rhizobiaceae</taxon>
        <taxon>Hoeflea</taxon>
    </lineage>
</organism>
<keyword evidence="1" id="KW-0812">Transmembrane</keyword>
<name>A0ABT4VKM9_9HYPH</name>
<dbReference type="InterPro" id="IPR006694">
    <property type="entry name" value="Fatty_acid_hydroxylase"/>
</dbReference>
<protein>
    <submittedName>
        <fullName evidence="3">Sterol desaturase family protein</fullName>
    </submittedName>
</protein>
<dbReference type="Pfam" id="PF04116">
    <property type="entry name" value="FA_hydroxylase"/>
    <property type="match status" value="1"/>
</dbReference>
<feature type="transmembrane region" description="Helical" evidence="1">
    <location>
        <begin position="21"/>
        <end position="42"/>
    </location>
</feature>
<evidence type="ECO:0000313" key="3">
    <source>
        <dbReference type="EMBL" id="MDA4845154.1"/>
    </source>
</evidence>
<evidence type="ECO:0000259" key="2">
    <source>
        <dbReference type="Pfam" id="PF04116"/>
    </source>
</evidence>
<gene>
    <name evidence="3" type="ORF">OOZ53_07310</name>
</gene>
<evidence type="ECO:0000256" key="1">
    <source>
        <dbReference type="SAM" id="Phobius"/>
    </source>
</evidence>
<comment type="caution">
    <text evidence="3">The sequence shown here is derived from an EMBL/GenBank/DDBJ whole genome shotgun (WGS) entry which is preliminary data.</text>
</comment>
<evidence type="ECO:0000313" key="4">
    <source>
        <dbReference type="Proteomes" id="UP001148313"/>
    </source>
</evidence>
<keyword evidence="1" id="KW-0472">Membrane</keyword>
<feature type="domain" description="Fatty acid hydroxylase" evidence="2">
    <location>
        <begin position="57"/>
        <end position="217"/>
    </location>
</feature>
<feature type="transmembrane region" description="Helical" evidence="1">
    <location>
        <begin position="112"/>
        <end position="139"/>
    </location>
</feature>
<keyword evidence="1" id="KW-1133">Transmembrane helix</keyword>
<sequence>MKDEAREKFRAKYRANVSPYYSGWVHLFVVLLGGTGLLYFAISRLVDFHYSQLWIVVISLLAYNVCEWASHRWWGHQKTKLFKLFYQRHTGDHHTFFVDRAMEYQMVMDWRVVIFPIYLLVVFTSLVSVPGGLVLSLLFGANIGYLFAATMTSCYLAYEILHFSYHLPRGSLIERVFRLIPGWTYLRLFHTVHHNRDLMTEGNFNITLPLSDWLFGTLYFSADEEIAPKQRRAKPQPN</sequence>
<proteinExistence type="predicted"/>
<dbReference type="Proteomes" id="UP001148313">
    <property type="component" value="Unassembled WGS sequence"/>
</dbReference>
<dbReference type="RefSeq" id="WP_271088722.1">
    <property type="nucleotide sequence ID" value="NZ_JAPJZH010000003.1"/>
</dbReference>
<reference evidence="3" key="1">
    <citation type="submission" date="2022-11" db="EMBL/GenBank/DDBJ databases">
        <title>Hoeflea poritis sp. nov., isolated from scleractinian coral Porites lutea.</title>
        <authorList>
            <person name="Zhang G."/>
            <person name="Wei Q."/>
            <person name="Cai L."/>
        </authorList>
    </citation>
    <scope>NUCLEOTIDE SEQUENCE</scope>
    <source>
        <strain evidence="3">E7-10</strain>
    </source>
</reference>